<evidence type="ECO:0000259" key="2">
    <source>
        <dbReference type="Pfam" id="PF01156"/>
    </source>
</evidence>
<dbReference type="SUPFAM" id="SSF53590">
    <property type="entry name" value="Nucleoside hydrolase"/>
    <property type="match status" value="1"/>
</dbReference>
<evidence type="ECO:0000313" key="4">
    <source>
        <dbReference type="Proteomes" id="UP000581769"/>
    </source>
</evidence>
<name>A0A840IPQ4_9PSEU</name>
<keyword evidence="4" id="KW-1185">Reference proteome</keyword>
<protein>
    <recommendedName>
        <fullName evidence="2">Inosine/uridine-preferring nucleoside hydrolase domain-containing protein</fullName>
    </recommendedName>
</protein>
<evidence type="ECO:0000256" key="1">
    <source>
        <dbReference type="SAM" id="MobiDB-lite"/>
    </source>
</evidence>
<feature type="compositionally biased region" description="Polar residues" evidence="1">
    <location>
        <begin position="62"/>
        <end position="76"/>
    </location>
</feature>
<dbReference type="EMBL" id="JACHMG010000001">
    <property type="protein sequence ID" value="MBB4684366.1"/>
    <property type="molecule type" value="Genomic_DNA"/>
</dbReference>
<reference evidence="3 4" key="1">
    <citation type="submission" date="2020-08" db="EMBL/GenBank/DDBJ databases">
        <title>Sequencing the genomes of 1000 actinobacteria strains.</title>
        <authorList>
            <person name="Klenk H.-P."/>
        </authorList>
    </citation>
    <scope>NUCLEOTIDE SEQUENCE [LARGE SCALE GENOMIC DNA]</scope>
    <source>
        <strain evidence="3 4">DSM 45859</strain>
    </source>
</reference>
<proteinExistence type="predicted"/>
<organism evidence="3 4">
    <name type="scientific">Amycolatopsis jiangsuensis</name>
    <dbReference type="NCBI Taxonomy" id="1181879"/>
    <lineage>
        <taxon>Bacteria</taxon>
        <taxon>Bacillati</taxon>
        <taxon>Actinomycetota</taxon>
        <taxon>Actinomycetes</taxon>
        <taxon>Pseudonocardiales</taxon>
        <taxon>Pseudonocardiaceae</taxon>
        <taxon>Amycolatopsis</taxon>
    </lineage>
</organism>
<dbReference type="InterPro" id="IPR036452">
    <property type="entry name" value="Ribo_hydro-like"/>
</dbReference>
<dbReference type="InterPro" id="IPR001910">
    <property type="entry name" value="Inosine/uridine_hydrolase_dom"/>
</dbReference>
<feature type="domain" description="Inosine/uridine-preferring nucleoside hydrolase" evidence="2">
    <location>
        <begin position="4"/>
        <end position="47"/>
    </location>
</feature>
<gene>
    <name evidence="3" type="ORF">BJY18_001851</name>
</gene>
<accession>A0A840IPQ4</accession>
<dbReference type="Pfam" id="PF01156">
    <property type="entry name" value="IU_nuc_hydro"/>
    <property type="match status" value="1"/>
</dbReference>
<sequence>MAEPLTLIPTGPRTNIATVLEQRLDLQQEIKEIIWMGGSSSRGNVGAYPSSMPGSIARRPTWSLSGSSGNGVQVRA</sequence>
<comment type="caution">
    <text evidence="3">The sequence shown here is derived from an EMBL/GenBank/DDBJ whole genome shotgun (WGS) entry which is preliminary data.</text>
</comment>
<dbReference type="GO" id="GO:0016799">
    <property type="term" value="F:hydrolase activity, hydrolyzing N-glycosyl compounds"/>
    <property type="evidence" value="ECO:0007669"/>
    <property type="project" value="InterPro"/>
</dbReference>
<feature type="region of interest" description="Disordered" evidence="1">
    <location>
        <begin position="57"/>
        <end position="76"/>
    </location>
</feature>
<dbReference type="Proteomes" id="UP000581769">
    <property type="component" value="Unassembled WGS sequence"/>
</dbReference>
<evidence type="ECO:0000313" key="3">
    <source>
        <dbReference type="EMBL" id="MBB4684366.1"/>
    </source>
</evidence>
<dbReference type="Gene3D" id="3.90.245.10">
    <property type="entry name" value="Ribonucleoside hydrolase-like"/>
    <property type="match status" value="1"/>
</dbReference>
<dbReference type="AlphaFoldDB" id="A0A840IPQ4"/>